<dbReference type="GO" id="GO:0006099">
    <property type="term" value="P:tricarboxylic acid cycle"/>
    <property type="evidence" value="ECO:0007669"/>
    <property type="project" value="TreeGrafter"/>
</dbReference>
<keyword evidence="2" id="KW-0560">Oxidoreductase</keyword>
<reference evidence="3 4" key="2">
    <citation type="submission" date="2018-11" db="EMBL/GenBank/DDBJ databases">
        <authorList>
            <consortium name="Pathogen Informatics"/>
        </authorList>
    </citation>
    <scope>NUCLEOTIDE SEQUENCE [LARGE SCALE GENOMIC DNA]</scope>
    <source>
        <strain evidence="3 4">MHpl1</strain>
    </source>
</reference>
<name>A0A0N4WYA0_HAEPC</name>
<evidence type="ECO:0000313" key="4">
    <source>
        <dbReference type="Proteomes" id="UP000268014"/>
    </source>
</evidence>
<sequence>MLVKCLGKVGPISQMGSRALSTDVRRVVLIPGDGIGPEISKSVQEIFEAAKTPVEWDPVDVTPVKGRDGVFRIPSRCIELMHTNKVLLQLCLYTSLTFNLSPIRNASSVNAPFDSDPLASLANRHTLSSRQNIVTDGGEIRL</sequence>
<protein>
    <submittedName>
        <fullName evidence="5">Iso_dh domain-containing protein</fullName>
    </submittedName>
</protein>
<evidence type="ECO:0000313" key="3">
    <source>
        <dbReference type="EMBL" id="VDO61920.1"/>
    </source>
</evidence>
<dbReference type="Gene3D" id="3.40.718.10">
    <property type="entry name" value="Isopropylmalate Dehydrogenase"/>
    <property type="match status" value="1"/>
</dbReference>
<proteinExistence type="inferred from homology"/>
<dbReference type="GO" id="GO:0005739">
    <property type="term" value="C:mitochondrion"/>
    <property type="evidence" value="ECO:0007669"/>
    <property type="project" value="TreeGrafter"/>
</dbReference>
<reference evidence="5" key="1">
    <citation type="submission" date="2017-02" db="UniProtKB">
        <authorList>
            <consortium name="WormBaseParasite"/>
        </authorList>
    </citation>
    <scope>IDENTIFICATION</scope>
</reference>
<dbReference type="STRING" id="6290.A0A0N4WYA0"/>
<keyword evidence="4" id="KW-1185">Reference proteome</keyword>
<dbReference type="PANTHER" id="PTHR11835:SF34">
    <property type="entry name" value="ISOCITRATE DEHYDROGENASE [NAD] SUBUNIT ALPHA, MITOCHONDRIAL"/>
    <property type="match status" value="1"/>
</dbReference>
<gene>
    <name evidence="3" type="ORF">HPLM_LOCUS16833</name>
</gene>
<dbReference type="EMBL" id="UZAF01019611">
    <property type="protein sequence ID" value="VDO61920.1"/>
    <property type="molecule type" value="Genomic_DNA"/>
</dbReference>
<dbReference type="OrthoDB" id="10261637at2759"/>
<evidence type="ECO:0000313" key="5">
    <source>
        <dbReference type="WBParaSite" id="HPLM_0001684101-mRNA-1"/>
    </source>
</evidence>
<evidence type="ECO:0000256" key="1">
    <source>
        <dbReference type="ARBA" id="ARBA00007769"/>
    </source>
</evidence>
<dbReference type="WBParaSite" id="HPLM_0001684101-mRNA-1">
    <property type="protein sequence ID" value="HPLM_0001684101-mRNA-1"/>
    <property type="gene ID" value="HPLM_0001684101"/>
</dbReference>
<comment type="similarity">
    <text evidence="1">Belongs to the isocitrate and isopropylmalate dehydrogenases family.</text>
</comment>
<evidence type="ECO:0000256" key="2">
    <source>
        <dbReference type="ARBA" id="ARBA00023002"/>
    </source>
</evidence>
<accession>A0A0N4WYA0</accession>
<dbReference type="GO" id="GO:0004449">
    <property type="term" value="F:isocitrate dehydrogenase (NAD+) activity"/>
    <property type="evidence" value="ECO:0007669"/>
    <property type="project" value="TreeGrafter"/>
</dbReference>
<dbReference type="PANTHER" id="PTHR11835">
    <property type="entry name" value="DECARBOXYLATING DEHYDROGENASES-ISOCITRATE, ISOPROPYLMALATE, TARTRATE"/>
    <property type="match status" value="1"/>
</dbReference>
<dbReference type="SUPFAM" id="SSF53659">
    <property type="entry name" value="Isocitrate/Isopropylmalate dehydrogenase-like"/>
    <property type="match status" value="1"/>
</dbReference>
<dbReference type="GO" id="GO:0006102">
    <property type="term" value="P:isocitrate metabolic process"/>
    <property type="evidence" value="ECO:0007669"/>
    <property type="project" value="TreeGrafter"/>
</dbReference>
<dbReference type="Proteomes" id="UP000268014">
    <property type="component" value="Unassembled WGS sequence"/>
</dbReference>
<organism evidence="5">
    <name type="scientific">Haemonchus placei</name>
    <name type="common">Barber's pole worm</name>
    <dbReference type="NCBI Taxonomy" id="6290"/>
    <lineage>
        <taxon>Eukaryota</taxon>
        <taxon>Metazoa</taxon>
        <taxon>Ecdysozoa</taxon>
        <taxon>Nematoda</taxon>
        <taxon>Chromadorea</taxon>
        <taxon>Rhabditida</taxon>
        <taxon>Rhabditina</taxon>
        <taxon>Rhabditomorpha</taxon>
        <taxon>Strongyloidea</taxon>
        <taxon>Trichostrongylidae</taxon>
        <taxon>Haemonchus</taxon>
    </lineage>
</organism>
<dbReference type="AlphaFoldDB" id="A0A0N4WYA0"/>